<dbReference type="SUPFAM" id="SSF103088">
    <property type="entry name" value="OmpA-like"/>
    <property type="match status" value="1"/>
</dbReference>
<name>A0A2S4JQ38_9SPIO</name>
<dbReference type="EMBL" id="LPWH01000065">
    <property type="protein sequence ID" value="POR01625.1"/>
    <property type="molecule type" value="Genomic_DNA"/>
</dbReference>
<accession>A0A2S4JQ38</accession>
<gene>
    <name evidence="4" type="ORF">AU468_07745</name>
</gene>
<evidence type="ECO:0000256" key="1">
    <source>
        <dbReference type="PROSITE-ProRule" id="PRU00473"/>
    </source>
</evidence>
<proteinExistence type="predicted"/>
<evidence type="ECO:0000313" key="4">
    <source>
        <dbReference type="EMBL" id="POR01625.1"/>
    </source>
</evidence>
<feature type="compositionally biased region" description="Basic and acidic residues" evidence="2">
    <location>
        <begin position="629"/>
        <end position="641"/>
    </location>
</feature>
<organism evidence="4 5">
    <name type="scientific">Alkalispirochaeta sphaeroplastigenens</name>
    <dbReference type="NCBI Taxonomy" id="1187066"/>
    <lineage>
        <taxon>Bacteria</taxon>
        <taxon>Pseudomonadati</taxon>
        <taxon>Spirochaetota</taxon>
        <taxon>Spirochaetia</taxon>
        <taxon>Spirochaetales</taxon>
        <taxon>Spirochaetaceae</taxon>
        <taxon>Alkalispirochaeta</taxon>
    </lineage>
</organism>
<dbReference type="GO" id="GO:0016020">
    <property type="term" value="C:membrane"/>
    <property type="evidence" value="ECO:0007669"/>
    <property type="project" value="UniProtKB-UniRule"/>
</dbReference>
<keyword evidence="1" id="KW-0472">Membrane</keyword>
<feature type="domain" description="OmpA-like" evidence="3">
    <location>
        <begin position="752"/>
        <end position="884"/>
    </location>
</feature>
<dbReference type="PANTHER" id="PTHR30329:SF21">
    <property type="entry name" value="LIPOPROTEIN YIAD-RELATED"/>
    <property type="match status" value="1"/>
</dbReference>
<keyword evidence="5" id="KW-1185">Reference proteome</keyword>
<reference evidence="5" key="1">
    <citation type="submission" date="2015-12" db="EMBL/GenBank/DDBJ databases">
        <authorList>
            <person name="Lodha T.D."/>
            <person name="Chintalapati S."/>
            <person name="Chintalapati V.R."/>
            <person name="Sravanthi T."/>
        </authorList>
    </citation>
    <scope>NUCLEOTIDE SEQUENCE [LARGE SCALE GENOMIC DNA]</scope>
    <source>
        <strain evidence="5">JC133</strain>
    </source>
</reference>
<dbReference type="AlphaFoldDB" id="A0A2S4JQ38"/>
<dbReference type="InterPro" id="IPR036737">
    <property type="entry name" value="OmpA-like_sf"/>
</dbReference>
<evidence type="ECO:0000256" key="2">
    <source>
        <dbReference type="SAM" id="MobiDB-lite"/>
    </source>
</evidence>
<dbReference type="PROSITE" id="PS51123">
    <property type="entry name" value="OMPA_2"/>
    <property type="match status" value="1"/>
</dbReference>
<dbReference type="PANTHER" id="PTHR30329">
    <property type="entry name" value="STATOR ELEMENT OF FLAGELLAR MOTOR COMPLEX"/>
    <property type="match status" value="1"/>
</dbReference>
<dbReference type="InterPro" id="IPR050330">
    <property type="entry name" value="Bact_OuterMem_StrucFunc"/>
</dbReference>
<dbReference type="Pfam" id="PF00691">
    <property type="entry name" value="OmpA"/>
    <property type="match status" value="1"/>
</dbReference>
<dbReference type="Gene3D" id="3.30.1330.60">
    <property type="entry name" value="OmpA-like domain"/>
    <property type="match status" value="1"/>
</dbReference>
<dbReference type="CDD" id="cd07185">
    <property type="entry name" value="OmpA_C-like"/>
    <property type="match status" value="1"/>
</dbReference>
<evidence type="ECO:0000259" key="3">
    <source>
        <dbReference type="PROSITE" id="PS51123"/>
    </source>
</evidence>
<comment type="caution">
    <text evidence="4">The sequence shown here is derived from an EMBL/GenBank/DDBJ whole genome shotgun (WGS) entry which is preliminary data.</text>
</comment>
<evidence type="ECO:0000313" key="5">
    <source>
        <dbReference type="Proteomes" id="UP000237350"/>
    </source>
</evidence>
<sequence>MQSATSPGRIVLVLLLGLAVAGVSFAGGSQEKAPPVLEIPPQPRQFISPENQDGLQDVLQLPFSSLVVPSEDTVIIEYALSVFDGDGNLVFEQRERQQERRGFFGNLFGGEKPRVEIPETLTWDGRYGLPQDRLPGDAREGDFVPDGEYTYQISIVDDGRNVISSAPFNVTVDNTPPEIGEFPPLEYTIFAPNGDGLRDDISFELRGSRELRWIVRIVDDQDELVFEKTIENETPRRIERDVAPPARFTWDGTRGTAGEEDRPRAPEGTYRLVLRGEDRAGNVAEETHPQAVTLSLQAAELVLTPADGNRWFSPNDSGVRDTLVVDVTVSDPDFFDRWTLDVLSRGQVVRSESGRGAPPGEWVFDGRRQDGSRFSDGPVALRLRGVLKNAIEVQSEPLEVYIDTVSPEAWVRVNTAPRETPQGEPLVFGAGTKESLAGTLRFERDVPWRFRVSLDDSPLLEGELEEFFALTGLTPRQVGSSEMKEVELVWSGEDLSGSGEAPDGRYELILEGQDRAGNRGASRPLRAIKDSSTPGVEITAENRVLVPLSRGDQAGVGYRIALEDTRGVREFSFEIRNDQGRVVRSEYRQRPFERFLWNGVSNGGRVVEDGEYYASVEVVWQNGHHARAEDSQPVRVERAPEPPKTGITLTPLPFAPDGESRNGLLTIGLELKAETEILGWEVVIDDPRGRPFIGFEGRGEPPAELTWDGLSESGELVQSAMDYPVRFTVVDAEGHEVTAEAVIATDILVMPDGDRLRIRIASIHFAGNTPDLFMSDREKLEQNLQTLRRLAQSLNRYPDRQIVVEGHAAHVYLQSPESIAREQREELLPLSRRRAEEVMKALIILGVDRDRMRIQALGGDRPVVPHEDLDNLWKNRRVEFLLDR</sequence>
<dbReference type="Proteomes" id="UP000237350">
    <property type="component" value="Unassembled WGS sequence"/>
</dbReference>
<feature type="region of interest" description="Disordered" evidence="2">
    <location>
        <begin position="629"/>
        <end position="653"/>
    </location>
</feature>
<protein>
    <recommendedName>
        <fullName evidence="3">OmpA-like domain-containing protein</fullName>
    </recommendedName>
</protein>
<dbReference type="InterPro" id="IPR006665">
    <property type="entry name" value="OmpA-like"/>
</dbReference>